<evidence type="ECO:0000313" key="1">
    <source>
        <dbReference type="EMBL" id="EGZ28609.1"/>
    </source>
</evidence>
<dbReference type="Proteomes" id="UP000002640">
    <property type="component" value="Unassembled WGS sequence"/>
</dbReference>
<dbReference type="InParanoid" id="G4YMI3"/>
<organism evidence="1 2">
    <name type="scientific">Phytophthora sojae (strain P6497)</name>
    <name type="common">Soybean stem and root rot agent</name>
    <name type="synonym">Phytophthora megasperma f. sp. glycines</name>
    <dbReference type="NCBI Taxonomy" id="1094619"/>
    <lineage>
        <taxon>Eukaryota</taxon>
        <taxon>Sar</taxon>
        <taxon>Stramenopiles</taxon>
        <taxon>Oomycota</taxon>
        <taxon>Peronosporomycetes</taxon>
        <taxon>Peronosporales</taxon>
        <taxon>Peronosporaceae</taxon>
        <taxon>Phytophthora</taxon>
    </lineage>
</organism>
<dbReference type="RefSeq" id="XP_009515884.1">
    <property type="nucleotide sequence ID" value="XM_009517589.1"/>
</dbReference>
<reference evidence="1 2" key="1">
    <citation type="journal article" date="2006" name="Science">
        <title>Phytophthora genome sequences uncover evolutionary origins and mechanisms of pathogenesis.</title>
        <authorList>
            <person name="Tyler B.M."/>
            <person name="Tripathy S."/>
            <person name="Zhang X."/>
            <person name="Dehal P."/>
            <person name="Jiang R.H."/>
            <person name="Aerts A."/>
            <person name="Arredondo F.D."/>
            <person name="Baxter L."/>
            <person name="Bensasson D."/>
            <person name="Beynon J.L."/>
            <person name="Chapman J."/>
            <person name="Damasceno C.M."/>
            <person name="Dorrance A.E."/>
            <person name="Dou D."/>
            <person name="Dickerman A.W."/>
            <person name="Dubchak I.L."/>
            <person name="Garbelotto M."/>
            <person name="Gijzen M."/>
            <person name="Gordon S.G."/>
            <person name="Govers F."/>
            <person name="Grunwald N.J."/>
            <person name="Huang W."/>
            <person name="Ivors K.L."/>
            <person name="Jones R.W."/>
            <person name="Kamoun S."/>
            <person name="Krampis K."/>
            <person name="Lamour K.H."/>
            <person name="Lee M.K."/>
            <person name="McDonald W.H."/>
            <person name="Medina M."/>
            <person name="Meijer H.J."/>
            <person name="Nordberg E.K."/>
            <person name="Maclean D.J."/>
            <person name="Ospina-Giraldo M.D."/>
            <person name="Morris P.F."/>
            <person name="Phuntumart V."/>
            <person name="Putnam N.H."/>
            <person name="Rash S."/>
            <person name="Rose J.K."/>
            <person name="Sakihama Y."/>
            <person name="Salamov A.A."/>
            <person name="Savidor A."/>
            <person name="Scheuring C.F."/>
            <person name="Smith B.M."/>
            <person name="Sobral B.W."/>
            <person name="Terry A."/>
            <person name="Torto-Alalibo T.A."/>
            <person name="Win J."/>
            <person name="Xu Z."/>
            <person name="Zhang H."/>
            <person name="Grigoriev I.V."/>
            <person name="Rokhsar D.S."/>
            <person name="Boore J.L."/>
        </authorList>
    </citation>
    <scope>NUCLEOTIDE SEQUENCE [LARGE SCALE GENOMIC DNA]</scope>
    <source>
        <strain evidence="1 2">P6497</strain>
    </source>
</reference>
<sequence>MARERGARQRGIEGGAAEWTRACDLRLPCDFSRLQPAVRKAGFQPGSLAKTGLGPKLGATSIPVLLRRLRMLAMCVAADVVYHTSTRIGYEPDDRAYTCMAIH</sequence>
<dbReference type="EMBL" id="JH159151">
    <property type="protein sequence ID" value="EGZ28609.1"/>
    <property type="molecule type" value="Genomic_DNA"/>
</dbReference>
<protein>
    <submittedName>
        <fullName evidence="1">Uncharacterized protein</fullName>
    </submittedName>
</protein>
<dbReference type="GeneID" id="20641057"/>
<accession>G4YMI3</accession>
<gene>
    <name evidence="1" type="ORF">PHYSODRAFT_294115</name>
</gene>
<proteinExistence type="predicted"/>
<dbReference type="AlphaFoldDB" id="G4YMI3"/>
<name>G4YMI3_PHYSP</name>
<evidence type="ECO:0000313" key="2">
    <source>
        <dbReference type="Proteomes" id="UP000002640"/>
    </source>
</evidence>
<keyword evidence="2" id="KW-1185">Reference proteome</keyword>
<dbReference type="KEGG" id="psoj:PHYSODRAFT_294115"/>